<dbReference type="SMART" id="SM00411">
    <property type="entry name" value="BHL"/>
    <property type="match status" value="1"/>
</dbReference>
<dbReference type="PRINTS" id="PR01727">
    <property type="entry name" value="DNABINDINGHU"/>
</dbReference>
<dbReference type="InterPro" id="IPR010992">
    <property type="entry name" value="IHF-like_DNA-bd_dom_sf"/>
</dbReference>
<reference evidence="5 6" key="1">
    <citation type="submission" date="2013-04" db="EMBL/GenBank/DDBJ databases">
        <title>The Genome Sequence of Parabacteroides goldsteinii DSM 19448.</title>
        <authorList>
            <consortium name="The Broad Institute Genomics Platform"/>
            <person name="Earl A."/>
            <person name="Ward D."/>
            <person name="Feldgarden M."/>
            <person name="Gevers D."/>
            <person name="Martens E."/>
            <person name="Sakamoto M."/>
            <person name="Benno Y."/>
            <person name="Song Y."/>
            <person name="Liu C."/>
            <person name="Lee J."/>
            <person name="Bolanos M."/>
            <person name="Vaisanen M.L."/>
            <person name="Finegold S.M."/>
            <person name="Walker B."/>
            <person name="Young S."/>
            <person name="Zeng Q."/>
            <person name="Gargeya S."/>
            <person name="Fitzgerald M."/>
            <person name="Haas B."/>
            <person name="Abouelleil A."/>
            <person name="Allen A.W."/>
            <person name="Alvarado L."/>
            <person name="Arachchi H.M."/>
            <person name="Berlin A.M."/>
            <person name="Chapman S.B."/>
            <person name="Gainer-Dewar J."/>
            <person name="Goldberg J."/>
            <person name="Griggs A."/>
            <person name="Gujja S."/>
            <person name="Hansen M."/>
            <person name="Howarth C."/>
            <person name="Imamovic A."/>
            <person name="Ireland A."/>
            <person name="Larimer J."/>
            <person name="McCowan C."/>
            <person name="Murphy C."/>
            <person name="Pearson M."/>
            <person name="Poon T.W."/>
            <person name="Priest M."/>
            <person name="Roberts A."/>
            <person name="Saif S."/>
            <person name="Shea T."/>
            <person name="Sisk P."/>
            <person name="Sykes S."/>
            <person name="Wortman J."/>
            <person name="Nusbaum C."/>
            <person name="Birren B."/>
        </authorList>
    </citation>
    <scope>NUCLEOTIDE SEQUENCE [LARGE SCALE GENOMIC DNA]</scope>
    <source>
        <strain evidence="5 6">DSM 19448</strain>
    </source>
</reference>
<dbReference type="InterPro" id="IPR020816">
    <property type="entry name" value="Histone-like_DNA-bd_CS"/>
</dbReference>
<name>A0A0F5JH44_9BACT</name>
<evidence type="ECO:0000256" key="3">
    <source>
        <dbReference type="ARBA" id="ARBA00023125"/>
    </source>
</evidence>
<dbReference type="GO" id="GO:0003677">
    <property type="term" value="F:DNA binding"/>
    <property type="evidence" value="ECO:0007669"/>
    <property type="project" value="UniProtKB-KW"/>
</dbReference>
<sequence length="91" mass="9979">MKRSDLIAAIAAESGCSKKDVDAMLEAFCSVATNALRQRDPIVLKGFGTLSPREQNSRPARNPKTGEVVIIPKRLSVKFSVGKFLFEDLNK</sequence>
<dbReference type="Gene3D" id="4.10.520.10">
    <property type="entry name" value="IHF-like DNA-binding proteins"/>
    <property type="match status" value="1"/>
</dbReference>
<keyword evidence="2" id="KW-0226">DNA condensation</keyword>
<dbReference type="Proteomes" id="UP000033047">
    <property type="component" value="Unassembled WGS sequence"/>
</dbReference>
<dbReference type="PATRIC" id="fig|927665.4.peg.1590"/>
<keyword evidence="3" id="KW-0238">DNA-binding</keyword>
<gene>
    <name evidence="5" type="ORF">HMPREF1535_01557</name>
</gene>
<comment type="caution">
    <text evidence="5">The sequence shown here is derived from an EMBL/GenBank/DDBJ whole genome shotgun (WGS) entry which is preliminary data.</text>
</comment>
<dbReference type="GO" id="GO:0030527">
    <property type="term" value="F:structural constituent of chromatin"/>
    <property type="evidence" value="ECO:0007669"/>
    <property type="project" value="InterPro"/>
</dbReference>
<dbReference type="RefSeq" id="WP_009860641.1">
    <property type="nucleotide sequence ID" value="NZ_KQ033912.1"/>
</dbReference>
<dbReference type="CDD" id="cd13832">
    <property type="entry name" value="IHF"/>
    <property type="match status" value="1"/>
</dbReference>
<dbReference type="EMBL" id="AQHV01000010">
    <property type="protein sequence ID" value="KKB56905.1"/>
    <property type="molecule type" value="Genomic_DNA"/>
</dbReference>
<dbReference type="GO" id="GO:0030261">
    <property type="term" value="P:chromosome condensation"/>
    <property type="evidence" value="ECO:0007669"/>
    <property type="project" value="UniProtKB-KW"/>
</dbReference>
<evidence type="ECO:0000256" key="4">
    <source>
        <dbReference type="RuleBase" id="RU003939"/>
    </source>
</evidence>
<dbReference type="GeneID" id="69982820"/>
<dbReference type="PANTHER" id="PTHR33175:SF3">
    <property type="entry name" value="DNA-BINDING PROTEIN HU-BETA"/>
    <property type="match status" value="1"/>
</dbReference>
<protein>
    <recommendedName>
        <fullName evidence="7">HU family DNA-binding protein</fullName>
    </recommendedName>
</protein>
<evidence type="ECO:0000313" key="6">
    <source>
        <dbReference type="Proteomes" id="UP000033047"/>
    </source>
</evidence>
<dbReference type="HOGENOM" id="CLU_105066_3_3_10"/>
<evidence type="ECO:0000256" key="1">
    <source>
        <dbReference type="ARBA" id="ARBA00010529"/>
    </source>
</evidence>
<accession>A0A0F5JH44</accession>
<dbReference type="Pfam" id="PF00216">
    <property type="entry name" value="Bac_DNA_binding"/>
    <property type="match status" value="1"/>
</dbReference>
<dbReference type="SUPFAM" id="SSF47729">
    <property type="entry name" value="IHF-like DNA-binding proteins"/>
    <property type="match status" value="1"/>
</dbReference>
<dbReference type="PANTHER" id="PTHR33175">
    <property type="entry name" value="DNA-BINDING PROTEIN HU"/>
    <property type="match status" value="1"/>
</dbReference>
<dbReference type="InterPro" id="IPR000119">
    <property type="entry name" value="Hist_DNA-bd"/>
</dbReference>
<dbReference type="PROSITE" id="PS00045">
    <property type="entry name" value="HISTONE_LIKE"/>
    <property type="match status" value="1"/>
</dbReference>
<comment type="similarity">
    <text evidence="1 4">Belongs to the bacterial histone-like protein family.</text>
</comment>
<dbReference type="AlphaFoldDB" id="A0A0F5JH44"/>
<organism evidence="5 6">
    <name type="scientific">Parabacteroides goldsteinii DSM 19448 = WAL 12034</name>
    <dbReference type="NCBI Taxonomy" id="927665"/>
    <lineage>
        <taxon>Bacteria</taxon>
        <taxon>Pseudomonadati</taxon>
        <taxon>Bacteroidota</taxon>
        <taxon>Bacteroidia</taxon>
        <taxon>Bacteroidales</taxon>
        <taxon>Tannerellaceae</taxon>
        <taxon>Parabacteroides</taxon>
    </lineage>
</organism>
<proteinExistence type="inferred from homology"/>
<evidence type="ECO:0000256" key="2">
    <source>
        <dbReference type="ARBA" id="ARBA00023067"/>
    </source>
</evidence>
<evidence type="ECO:0000313" key="5">
    <source>
        <dbReference type="EMBL" id="KKB56905.1"/>
    </source>
</evidence>
<evidence type="ECO:0008006" key="7">
    <source>
        <dbReference type="Google" id="ProtNLM"/>
    </source>
</evidence>
<dbReference type="GO" id="GO:0005829">
    <property type="term" value="C:cytosol"/>
    <property type="evidence" value="ECO:0007669"/>
    <property type="project" value="TreeGrafter"/>
</dbReference>